<protein>
    <recommendedName>
        <fullName evidence="4">CPBP family intramembrane metalloprotease</fullName>
    </recommendedName>
</protein>
<feature type="transmembrane region" description="Helical" evidence="1">
    <location>
        <begin position="117"/>
        <end position="139"/>
    </location>
</feature>
<sequence>MKEFIRKYELWIFLVLAPIFNTVLVLVTSSGLIPQFVYTHGRFYFLLLLLIIIVKYNRGYSGIIEMFRPILNWRVKPKWYLFSFFFIISLVTITLLLKSFYTGINFTSIFKVSFSNLSFRGFIVIFLWAFVGEVIWVSYSIRELTKNINPFYASQIVGFFWALWWVPVVFLNVGVILDVPVLPSMLIILASAGMCTIVYGHTKSGICVLILQFVLNLSLIVLPISPRNGGSETYTAFAILYFISMLLFMYFMNPIKNNKMVEVSALASSIKLCTKA</sequence>
<name>A0A4Q0XH81_9FLAO</name>
<evidence type="ECO:0000313" key="3">
    <source>
        <dbReference type="Proteomes" id="UP000289792"/>
    </source>
</evidence>
<dbReference type="AlphaFoldDB" id="A0A4Q0XH81"/>
<keyword evidence="1" id="KW-1133">Transmembrane helix</keyword>
<reference evidence="2 3" key="1">
    <citation type="submission" date="2019-01" db="EMBL/GenBank/DDBJ databases">
        <title>Genome sequence of the Antarctic species Gelidibacter gilvus ACAM 158(T).</title>
        <authorList>
            <person name="Bowman J.P."/>
        </authorList>
    </citation>
    <scope>NUCLEOTIDE SEQUENCE [LARGE SCALE GENOMIC DNA]</scope>
    <source>
        <strain evidence="2 3">IC158</strain>
    </source>
</reference>
<evidence type="ECO:0008006" key="4">
    <source>
        <dbReference type="Google" id="ProtNLM"/>
    </source>
</evidence>
<organism evidence="2 3">
    <name type="scientific">Gelidibacter gilvus</name>
    <dbReference type="NCBI Taxonomy" id="59602"/>
    <lineage>
        <taxon>Bacteria</taxon>
        <taxon>Pseudomonadati</taxon>
        <taxon>Bacteroidota</taxon>
        <taxon>Flavobacteriia</taxon>
        <taxon>Flavobacteriales</taxon>
        <taxon>Flavobacteriaceae</taxon>
        <taxon>Gelidibacter</taxon>
    </lineage>
</organism>
<keyword evidence="1" id="KW-0812">Transmembrane</keyword>
<dbReference type="Proteomes" id="UP000289792">
    <property type="component" value="Unassembled WGS sequence"/>
</dbReference>
<dbReference type="EMBL" id="SDDZ01000006">
    <property type="protein sequence ID" value="RXJ49667.1"/>
    <property type="molecule type" value="Genomic_DNA"/>
</dbReference>
<evidence type="ECO:0000313" key="2">
    <source>
        <dbReference type="EMBL" id="RXJ49667.1"/>
    </source>
</evidence>
<feature type="transmembrane region" description="Helical" evidence="1">
    <location>
        <begin position="206"/>
        <end position="222"/>
    </location>
</feature>
<evidence type="ECO:0000256" key="1">
    <source>
        <dbReference type="SAM" id="Phobius"/>
    </source>
</evidence>
<comment type="caution">
    <text evidence="2">The sequence shown here is derived from an EMBL/GenBank/DDBJ whole genome shotgun (WGS) entry which is preliminary data.</text>
</comment>
<gene>
    <name evidence="2" type="ORF">ESZ48_11730</name>
</gene>
<feature type="transmembrane region" description="Helical" evidence="1">
    <location>
        <begin position="12"/>
        <end position="33"/>
    </location>
</feature>
<accession>A0A4Q0XH81</accession>
<proteinExistence type="predicted"/>
<feature type="transmembrane region" description="Helical" evidence="1">
    <location>
        <begin position="181"/>
        <end position="199"/>
    </location>
</feature>
<dbReference type="OrthoDB" id="1174420at2"/>
<dbReference type="RefSeq" id="WP_129017677.1">
    <property type="nucleotide sequence ID" value="NZ_SDDZ01000006.1"/>
</dbReference>
<feature type="transmembrane region" description="Helical" evidence="1">
    <location>
        <begin position="151"/>
        <end position="175"/>
    </location>
</feature>
<keyword evidence="3" id="KW-1185">Reference proteome</keyword>
<feature type="transmembrane region" description="Helical" evidence="1">
    <location>
        <begin position="39"/>
        <end position="58"/>
    </location>
</feature>
<feature type="transmembrane region" description="Helical" evidence="1">
    <location>
        <begin position="234"/>
        <end position="252"/>
    </location>
</feature>
<feature type="transmembrane region" description="Helical" evidence="1">
    <location>
        <begin position="79"/>
        <end position="97"/>
    </location>
</feature>
<keyword evidence="1" id="KW-0472">Membrane</keyword>